<evidence type="ECO:0000313" key="6">
    <source>
        <dbReference type="Proteomes" id="UP000612808"/>
    </source>
</evidence>
<evidence type="ECO:0000256" key="1">
    <source>
        <dbReference type="ARBA" id="ARBA00023015"/>
    </source>
</evidence>
<evidence type="ECO:0000313" key="5">
    <source>
        <dbReference type="EMBL" id="GID13789.1"/>
    </source>
</evidence>
<dbReference type="PANTHER" id="PTHR39515">
    <property type="entry name" value="CONSERVED PROTEIN"/>
    <property type="match status" value="1"/>
</dbReference>
<dbReference type="Proteomes" id="UP000612808">
    <property type="component" value="Unassembled WGS sequence"/>
</dbReference>
<name>A0A8J3NBX1_9ACTN</name>
<dbReference type="SMART" id="SM00347">
    <property type="entry name" value="HTH_MARR"/>
    <property type="match status" value="1"/>
</dbReference>
<dbReference type="PROSITE" id="PS50995">
    <property type="entry name" value="HTH_MARR_2"/>
    <property type="match status" value="1"/>
</dbReference>
<evidence type="ECO:0000259" key="4">
    <source>
        <dbReference type="PROSITE" id="PS50995"/>
    </source>
</evidence>
<dbReference type="InterPro" id="IPR036388">
    <property type="entry name" value="WH-like_DNA-bd_sf"/>
</dbReference>
<dbReference type="GO" id="GO:0003700">
    <property type="term" value="F:DNA-binding transcription factor activity"/>
    <property type="evidence" value="ECO:0007669"/>
    <property type="project" value="InterPro"/>
</dbReference>
<protein>
    <submittedName>
        <fullName evidence="5">Putative HTH-type transcriptional regulator</fullName>
    </submittedName>
</protein>
<dbReference type="PANTHER" id="PTHR39515:SF2">
    <property type="entry name" value="HTH-TYPE TRANSCRIPTIONAL REGULATOR RV0880"/>
    <property type="match status" value="1"/>
</dbReference>
<dbReference type="Pfam" id="PF01047">
    <property type="entry name" value="MarR"/>
    <property type="match status" value="1"/>
</dbReference>
<dbReference type="InterPro" id="IPR000835">
    <property type="entry name" value="HTH_MarR-typ"/>
</dbReference>
<feature type="domain" description="HTH marR-type" evidence="4">
    <location>
        <begin position="1"/>
        <end position="129"/>
    </location>
</feature>
<keyword evidence="1" id="KW-0805">Transcription regulation</keyword>
<gene>
    <name evidence="5" type="ORF">Aru02nite_46780</name>
</gene>
<dbReference type="EMBL" id="BOMB01000026">
    <property type="protein sequence ID" value="GID13789.1"/>
    <property type="molecule type" value="Genomic_DNA"/>
</dbReference>
<dbReference type="SUPFAM" id="SSF46785">
    <property type="entry name" value="Winged helix' DNA-binding domain"/>
    <property type="match status" value="1"/>
</dbReference>
<comment type="caution">
    <text evidence="5">The sequence shown here is derived from an EMBL/GenBank/DDBJ whole genome shotgun (WGS) entry which is preliminary data.</text>
</comment>
<organism evidence="5 6">
    <name type="scientific">Actinocatenispora rupis</name>
    <dbReference type="NCBI Taxonomy" id="519421"/>
    <lineage>
        <taxon>Bacteria</taxon>
        <taxon>Bacillati</taxon>
        <taxon>Actinomycetota</taxon>
        <taxon>Actinomycetes</taxon>
        <taxon>Micromonosporales</taxon>
        <taxon>Micromonosporaceae</taxon>
        <taxon>Actinocatenispora</taxon>
    </lineage>
</organism>
<keyword evidence="6" id="KW-1185">Reference proteome</keyword>
<dbReference type="AlphaFoldDB" id="A0A8J3NBX1"/>
<keyword evidence="2" id="KW-0238">DNA-binding</keyword>
<dbReference type="GO" id="GO:0003677">
    <property type="term" value="F:DNA binding"/>
    <property type="evidence" value="ECO:0007669"/>
    <property type="project" value="UniProtKB-KW"/>
</dbReference>
<sequence length="131" mass="14534">MRGAITRLNRRLRRARPVSELTQSQLSALTSLELAGALTPKELADAERVQPPSVTRTVAALEGRGLVQRTPHPTDGRQVILAPTEQGREIVLTDRKARDAWLAQRLAELSPDDRDTLRRAASILERIARAE</sequence>
<reference evidence="5" key="1">
    <citation type="submission" date="2021-01" db="EMBL/GenBank/DDBJ databases">
        <title>Whole genome shotgun sequence of Actinocatenispora rupis NBRC 107355.</title>
        <authorList>
            <person name="Komaki H."/>
            <person name="Tamura T."/>
        </authorList>
    </citation>
    <scope>NUCLEOTIDE SEQUENCE</scope>
    <source>
        <strain evidence="5">NBRC 107355</strain>
    </source>
</reference>
<dbReference type="InterPro" id="IPR052526">
    <property type="entry name" value="HTH-type_Bedaq_tolerance"/>
</dbReference>
<proteinExistence type="predicted"/>
<keyword evidence="3" id="KW-0804">Transcription</keyword>
<dbReference type="InterPro" id="IPR023187">
    <property type="entry name" value="Tscrpt_reg_MarR-type_CS"/>
</dbReference>
<dbReference type="Gene3D" id="1.10.10.10">
    <property type="entry name" value="Winged helix-like DNA-binding domain superfamily/Winged helix DNA-binding domain"/>
    <property type="match status" value="1"/>
</dbReference>
<dbReference type="InterPro" id="IPR036390">
    <property type="entry name" value="WH_DNA-bd_sf"/>
</dbReference>
<dbReference type="PRINTS" id="PR00598">
    <property type="entry name" value="HTHMARR"/>
</dbReference>
<dbReference type="PROSITE" id="PS01117">
    <property type="entry name" value="HTH_MARR_1"/>
    <property type="match status" value="1"/>
</dbReference>
<evidence type="ECO:0000256" key="3">
    <source>
        <dbReference type="ARBA" id="ARBA00023163"/>
    </source>
</evidence>
<accession>A0A8J3NBX1</accession>
<evidence type="ECO:0000256" key="2">
    <source>
        <dbReference type="ARBA" id="ARBA00023125"/>
    </source>
</evidence>